<dbReference type="SUPFAM" id="SSF47336">
    <property type="entry name" value="ACP-like"/>
    <property type="match status" value="1"/>
</dbReference>
<dbReference type="RefSeq" id="WP_006929100.1">
    <property type="nucleotide sequence ID" value="NZ_CM001402.1"/>
</dbReference>
<dbReference type="Pfam" id="PF00550">
    <property type="entry name" value="PP-binding"/>
    <property type="match status" value="1"/>
</dbReference>
<dbReference type="Proteomes" id="UP000004671">
    <property type="component" value="Chromosome"/>
</dbReference>
<dbReference type="eggNOG" id="COG0236">
    <property type="taxonomic scope" value="Bacteria"/>
</dbReference>
<dbReference type="AlphaFoldDB" id="H1XXC8"/>
<reference evidence="3 4" key="1">
    <citation type="submission" date="2011-09" db="EMBL/GenBank/DDBJ databases">
        <title>The permanent draft genome of Caldithrix abyssi DSM 13497.</title>
        <authorList>
            <consortium name="US DOE Joint Genome Institute (JGI-PGF)"/>
            <person name="Lucas S."/>
            <person name="Han J."/>
            <person name="Lapidus A."/>
            <person name="Bruce D."/>
            <person name="Goodwin L."/>
            <person name="Pitluck S."/>
            <person name="Peters L."/>
            <person name="Kyrpides N."/>
            <person name="Mavromatis K."/>
            <person name="Ivanova N."/>
            <person name="Mikhailova N."/>
            <person name="Chertkov O."/>
            <person name="Detter J.C."/>
            <person name="Tapia R."/>
            <person name="Han C."/>
            <person name="Land M."/>
            <person name="Hauser L."/>
            <person name="Markowitz V."/>
            <person name="Cheng J.-F."/>
            <person name="Hugenholtz P."/>
            <person name="Woyke T."/>
            <person name="Wu D."/>
            <person name="Spring S."/>
            <person name="Brambilla E."/>
            <person name="Klenk H.-P."/>
            <person name="Eisen J.A."/>
        </authorList>
    </citation>
    <scope>NUCLEOTIDE SEQUENCE [LARGE SCALE GENOMIC DNA]</scope>
    <source>
        <strain evidence="3 4">DSM 13497</strain>
    </source>
</reference>
<dbReference type="Gene3D" id="1.10.1200.10">
    <property type="entry name" value="ACP-like"/>
    <property type="match status" value="1"/>
</dbReference>
<dbReference type="Proteomes" id="UP000183868">
    <property type="component" value="Chromosome"/>
</dbReference>
<organism evidence="3 4">
    <name type="scientific">Caldithrix abyssi DSM 13497</name>
    <dbReference type="NCBI Taxonomy" id="880073"/>
    <lineage>
        <taxon>Bacteria</taxon>
        <taxon>Pseudomonadati</taxon>
        <taxon>Calditrichota</taxon>
        <taxon>Calditrichia</taxon>
        <taxon>Calditrichales</taxon>
        <taxon>Calditrichaceae</taxon>
        <taxon>Caldithrix</taxon>
    </lineage>
</organism>
<accession>H1XXC8</accession>
<keyword evidence="4" id="KW-1185">Reference proteome</keyword>
<dbReference type="PROSITE" id="PS50075">
    <property type="entry name" value="CARRIER"/>
    <property type="match status" value="1"/>
</dbReference>
<sequence length="81" mass="9529">MEMHQEIINFLYDESLKDEFEGLDYDDSLLELGIIDSVKMLDLIGFIEEKYQIKVDDDDLYPENFDSINAIVNYIKSKKAE</sequence>
<protein>
    <submittedName>
        <fullName evidence="2">Acyl carrier protein</fullName>
    </submittedName>
    <submittedName>
        <fullName evidence="3">Phosphopantetheine-binding protein</fullName>
    </submittedName>
</protein>
<dbReference type="InterPro" id="IPR009081">
    <property type="entry name" value="PP-bd_ACP"/>
</dbReference>
<dbReference type="STRING" id="880073.Cabys_1097"/>
<feature type="domain" description="Carrier" evidence="1">
    <location>
        <begin position="1"/>
        <end position="79"/>
    </location>
</feature>
<dbReference type="HOGENOM" id="CLU_108696_16_0_0"/>
<evidence type="ECO:0000313" key="5">
    <source>
        <dbReference type="Proteomes" id="UP000183868"/>
    </source>
</evidence>
<dbReference type="InParanoid" id="H1XXC8"/>
<reference evidence="2 5" key="2">
    <citation type="submission" date="2016-11" db="EMBL/GenBank/DDBJ databases">
        <title>Genomic analysis of Caldithrix abyssi and proposal of a novel bacterial phylum Caldithrichaeota.</title>
        <authorList>
            <person name="Kublanov I."/>
            <person name="Sigalova O."/>
            <person name="Gavrilov S."/>
            <person name="Lebedinsky A."/>
            <person name="Ivanova N."/>
            <person name="Daum C."/>
            <person name="Reddy T."/>
            <person name="Klenk H.P."/>
            <person name="Goker M."/>
            <person name="Reva O."/>
            <person name="Miroshnichenko M."/>
            <person name="Kyprides N."/>
            <person name="Woyke T."/>
            <person name="Gelfand M."/>
        </authorList>
    </citation>
    <scope>NUCLEOTIDE SEQUENCE [LARGE SCALE GENOMIC DNA]</scope>
    <source>
        <strain evidence="2 5">LF13</strain>
    </source>
</reference>
<dbReference type="PaxDb" id="880073-Calab_2303"/>
<proteinExistence type="predicted"/>
<dbReference type="EMBL" id="CP018099">
    <property type="protein sequence ID" value="APF17846.1"/>
    <property type="molecule type" value="Genomic_DNA"/>
</dbReference>
<gene>
    <name evidence="2" type="ORF">Cabys_1097</name>
    <name evidence="3" type="ORF">Calab_2303</name>
</gene>
<evidence type="ECO:0000259" key="1">
    <source>
        <dbReference type="PROSITE" id="PS50075"/>
    </source>
</evidence>
<dbReference type="KEGG" id="caby:Cabys_1097"/>
<dbReference type="EMBL" id="CM001402">
    <property type="protein sequence ID" value="EHO41913.1"/>
    <property type="molecule type" value="Genomic_DNA"/>
</dbReference>
<evidence type="ECO:0000313" key="4">
    <source>
        <dbReference type="Proteomes" id="UP000004671"/>
    </source>
</evidence>
<evidence type="ECO:0000313" key="3">
    <source>
        <dbReference type="EMBL" id="EHO41913.1"/>
    </source>
</evidence>
<name>H1XXC8_CALAY</name>
<evidence type="ECO:0000313" key="2">
    <source>
        <dbReference type="EMBL" id="APF17846.1"/>
    </source>
</evidence>
<dbReference type="InterPro" id="IPR036736">
    <property type="entry name" value="ACP-like_sf"/>
</dbReference>